<dbReference type="InterPro" id="IPR018197">
    <property type="entry name" value="Glycerate_kinase_RE-like"/>
</dbReference>
<dbReference type="PIRSF" id="PIRSF006078">
    <property type="entry name" value="GlxK"/>
    <property type="match status" value="1"/>
</dbReference>
<evidence type="ECO:0000313" key="5">
    <source>
        <dbReference type="EMBL" id="CDQ22788.1"/>
    </source>
</evidence>
<dbReference type="NCBIfam" id="TIGR00045">
    <property type="entry name" value="glycerate kinase"/>
    <property type="match status" value="1"/>
</dbReference>
<dbReference type="PANTHER" id="PTHR21599">
    <property type="entry name" value="GLYCERATE KINASE"/>
    <property type="match status" value="1"/>
</dbReference>
<protein>
    <submittedName>
        <fullName evidence="5">Glycerate 2-kinase</fullName>
    </submittedName>
</protein>
<dbReference type="Pfam" id="PF02595">
    <property type="entry name" value="Gly_kinase"/>
    <property type="match status" value="1"/>
</dbReference>
<evidence type="ECO:0000256" key="2">
    <source>
        <dbReference type="ARBA" id="ARBA00022679"/>
    </source>
</evidence>
<dbReference type="PANTHER" id="PTHR21599:SF0">
    <property type="entry name" value="GLYCERATE KINASE"/>
    <property type="match status" value="1"/>
</dbReference>
<dbReference type="Proteomes" id="UP000028868">
    <property type="component" value="Unassembled WGS sequence"/>
</dbReference>
<keyword evidence="2 4" id="KW-0808">Transferase</keyword>
<comment type="similarity">
    <text evidence="1 4">Belongs to the glycerate kinase type-1 family.</text>
</comment>
<dbReference type="Gene3D" id="3.40.50.10350">
    <property type="entry name" value="Glycerate kinase, domain 1"/>
    <property type="match status" value="1"/>
</dbReference>
<sequence length="372" mass="39564">MKVVFAPDSYKGSLSSMEVAETMDKAFQSVNPQVETILKPMADGGEGTLGAFSKAVSHEKVHFSCTGPMGERRDSWYLILDRNRAVIEGAVIAGLPLVAEEKRNPDNTTSYGIGEALKHALDHGCTDILVAIGGSSTNDGGLGMLQALGMKAYRQDGKEADIYGRDVHSIKAIDFSTLDHRLEEVTIRVASDVDNPLTGKNGASYVYGPQKGATEAQVVTYDHALENYGKLVEIACGKSIMEVPGAGAAGGLGFAFLSIGATLQSGAKLVAEAIHLDEDIQQADYVITGEGQSDAQTLFGKAPGYVADLANKYKKPVILISGGLGEEYTQLNTVFTSCFSITPAPTLLEDSLKNAEDYLFQTTVQIARLLSI</sequence>
<accession>A0A024P2R8</accession>
<evidence type="ECO:0000256" key="3">
    <source>
        <dbReference type="ARBA" id="ARBA00022777"/>
    </source>
</evidence>
<dbReference type="InterPro" id="IPR036129">
    <property type="entry name" value="Glycerate_kinase_sf"/>
</dbReference>
<organism evidence="5 6">
    <name type="scientific">Halobacillus karajensis</name>
    <dbReference type="NCBI Taxonomy" id="195088"/>
    <lineage>
        <taxon>Bacteria</taxon>
        <taxon>Bacillati</taxon>
        <taxon>Bacillota</taxon>
        <taxon>Bacilli</taxon>
        <taxon>Bacillales</taxon>
        <taxon>Bacillaceae</taxon>
        <taxon>Halobacillus</taxon>
    </lineage>
</organism>
<dbReference type="SUPFAM" id="SSF110738">
    <property type="entry name" value="Glycerate kinase I"/>
    <property type="match status" value="1"/>
</dbReference>
<dbReference type="RefSeq" id="WP_035506240.1">
    <property type="nucleotide sequence ID" value="NZ_CCDH010000001.1"/>
</dbReference>
<dbReference type="GO" id="GO:0031388">
    <property type="term" value="P:organic acid phosphorylation"/>
    <property type="evidence" value="ECO:0007669"/>
    <property type="project" value="UniProtKB-UniRule"/>
</dbReference>
<reference evidence="6" key="1">
    <citation type="submission" date="2014-03" db="EMBL/GenBank/DDBJ databases">
        <authorList>
            <person name="Urmite Genomes U."/>
        </authorList>
    </citation>
    <scope>NUCLEOTIDE SEQUENCE [LARGE SCALE GENOMIC DNA]</scope>
    <source>
        <strain evidence="6">HD-03</strain>
    </source>
</reference>
<keyword evidence="6" id="KW-1185">Reference proteome</keyword>
<evidence type="ECO:0000313" key="6">
    <source>
        <dbReference type="Proteomes" id="UP000028868"/>
    </source>
</evidence>
<keyword evidence="3 4" id="KW-0418">Kinase</keyword>
<gene>
    <name evidence="5" type="primary">garK</name>
    <name evidence="5" type="ORF">BN983_01004</name>
</gene>
<dbReference type="EMBL" id="CCDI010000001">
    <property type="protein sequence ID" value="CDQ22788.1"/>
    <property type="molecule type" value="Genomic_DNA"/>
</dbReference>
<reference evidence="5 6" key="2">
    <citation type="submission" date="2014-05" db="EMBL/GenBank/DDBJ databases">
        <title>Draft genome sequence of Halobacillus karajensis HK-03.</title>
        <authorList>
            <person name="Khelaifia S."/>
            <person name="Croce O."/>
            <person name="Lagier J.C."/>
            <person name="Raoult D."/>
        </authorList>
    </citation>
    <scope>NUCLEOTIDE SEQUENCE [LARGE SCALE GENOMIC DNA]</scope>
    <source>
        <strain evidence="5 6">HD-03</strain>
    </source>
</reference>
<evidence type="ECO:0000256" key="1">
    <source>
        <dbReference type="ARBA" id="ARBA00006284"/>
    </source>
</evidence>
<dbReference type="GO" id="GO:0008887">
    <property type="term" value="F:glycerate kinase activity"/>
    <property type="evidence" value="ECO:0007669"/>
    <property type="project" value="UniProtKB-UniRule"/>
</dbReference>
<dbReference type="InterPro" id="IPR018193">
    <property type="entry name" value="Glyc_kinase_flavodox-like_fold"/>
</dbReference>
<evidence type="ECO:0000256" key="4">
    <source>
        <dbReference type="PIRNR" id="PIRNR006078"/>
    </source>
</evidence>
<name>A0A024P2R8_9BACI</name>
<comment type="caution">
    <text evidence="5">The sequence shown here is derived from an EMBL/GenBank/DDBJ whole genome shotgun (WGS) entry which is preliminary data.</text>
</comment>
<dbReference type="AlphaFoldDB" id="A0A024P2R8"/>
<dbReference type="Gene3D" id="3.90.1510.10">
    <property type="entry name" value="Glycerate kinase, domain 2"/>
    <property type="match status" value="1"/>
</dbReference>
<dbReference type="InterPro" id="IPR004381">
    <property type="entry name" value="Glycerate_kinase"/>
</dbReference>
<proteinExistence type="inferred from homology"/>